<dbReference type="AlphaFoldDB" id="A0A454D3B0"/>
<gene>
    <name evidence="1" type="ORF">VCHENC02_1359A</name>
</gene>
<name>A0A454D3B0_VIBHA</name>
<sequence length="21" mass="2480">MWGVHNLSPKKNRSLLEIKKT</sequence>
<proteinExistence type="predicted"/>
<feature type="non-terminal residue" evidence="1">
    <location>
        <position position="21"/>
    </location>
</feature>
<protein>
    <submittedName>
        <fullName evidence="1">Uncharacterized protein</fullName>
    </submittedName>
</protein>
<evidence type="ECO:0000313" key="1">
    <source>
        <dbReference type="EMBL" id="EKM33158.1"/>
    </source>
</evidence>
<organism evidence="1 2">
    <name type="scientific">Vibrio harveyi</name>
    <name type="common">Beneckea harveyi</name>
    <dbReference type="NCBI Taxonomy" id="669"/>
    <lineage>
        <taxon>Bacteria</taxon>
        <taxon>Pseudomonadati</taxon>
        <taxon>Pseudomonadota</taxon>
        <taxon>Gammaproteobacteria</taxon>
        <taxon>Vibrionales</taxon>
        <taxon>Vibrionaceae</taxon>
        <taxon>Vibrio</taxon>
    </lineage>
</organism>
<reference evidence="1 2" key="1">
    <citation type="submission" date="2012-10" db="EMBL/GenBank/DDBJ databases">
        <title>Genome sequence of Vibrio Cholerae HENC-02.</title>
        <authorList>
            <person name="Eppinger M."/>
            <person name="Hasan N.A."/>
            <person name="Sengamalay N."/>
            <person name="Hine E."/>
            <person name="Su Q."/>
            <person name="Daugherty S.C."/>
            <person name="Young S."/>
            <person name="Sadzewicz L."/>
            <person name="Tallon L."/>
            <person name="Cebula T.A."/>
            <person name="Ravel J."/>
            <person name="Colwell R.R."/>
        </authorList>
    </citation>
    <scope>NUCLEOTIDE SEQUENCE [LARGE SCALE GENOMIC DNA]</scope>
    <source>
        <strain evidence="1 2">HENC-02</strain>
    </source>
</reference>
<evidence type="ECO:0000313" key="2">
    <source>
        <dbReference type="Proteomes" id="UP000008367"/>
    </source>
</evidence>
<dbReference type="Proteomes" id="UP000008367">
    <property type="component" value="Unassembled WGS sequence"/>
</dbReference>
<comment type="caution">
    <text evidence="1">The sequence shown here is derived from an EMBL/GenBank/DDBJ whole genome shotgun (WGS) entry which is preliminary data.</text>
</comment>
<dbReference type="EMBL" id="AJSR01000415">
    <property type="protein sequence ID" value="EKM33158.1"/>
    <property type="molecule type" value="Genomic_DNA"/>
</dbReference>
<accession>A0A454D3B0</accession>